<evidence type="ECO:0000313" key="7">
    <source>
        <dbReference type="Proteomes" id="UP001456562"/>
    </source>
</evidence>
<reference evidence="5 6" key="1">
    <citation type="submission" date="2020-01" db="EMBL/GenBank/DDBJ databases">
        <title>Insect and environment-associated Actinomycetes.</title>
        <authorList>
            <person name="Currrie C."/>
            <person name="Chevrette M."/>
            <person name="Carlson C."/>
            <person name="Stubbendieck R."/>
            <person name="Wendt-Pienkowski E."/>
        </authorList>
    </citation>
    <scope>NUCLEOTIDE SEQUENCE [LARGE SCALE GENOMIC DNA]</scope>
    <source>
        <strain evidence="5 6">SID14438</strain>
    </source>
</reference>
<feature type="domain" description="Dipeptidylpeptidase IV N-terminal" evidence="3">
    <location>
        <begin position="130"/>
        <end position="416"/>
    </location>
</feature>
<dbReference type="Gene3D" id="2.140.10.30">
    <property type="entry name" value="Dipeptidylpeptidase IV, N-terminal domain"/>
    <property type="match status" value="1"/>
</dbReference>
<dbReference type="InterPro" id="IPR002469">
    <property type="entry name" value="Peptidase_S9B_N"/>
</dbReference>
<evidence type="ECO:0000259" key="2">
    <source>
        <dbReference type="Pfam" id="PF00326"/>
    </source>
</evidence>
<dbReference type="PANTHER" id="PTHR11731:SF193">
    <property type="entry name" value="DIPEPTIDYL PEPTIDASE 9"/>
    <property type="match status" value="1"/>
</dbReference>
<dbReference type="InterPro" id="IPR001375">
    <property type="entry name" value="Peptidase_S9_cat"/>
</dbReference>
<comment type="caution">
    <text evidence="5">The sequence shown here is derived from an EMBL/GenBank/DDBJ whole genome shotgun (WGS) entry which is preliminary data.</text>
</comment>
<dbReference type="Pfam" id="PF00326">
    <property type="entry name" value="Peptidase_S9"/>
    <property type="match status" value="1"/>
</dbReference>
<dbReference type="InterPro" id="IPR011659">
    <property type="entry name" value="WD40"/>
</dbReference>
<accession>A0A6N9VQI1</accession>
<evidence type="ECO:0000256" key="1">
    <source>
        <dbReference type="SAM" id="MobiDB-lite"/>
    </source>
</evidence>
<dbReference type="Proteomes" id="UP001456562">
    <property type="component" value="Unassembled WGS sequence"/>
</dbReference>
<dbReference type="PANTHER" id="PTHR11731">
    <property type="entry name" value="PROTEASE FAMILY S9B,C DIPEPTIDYL-PEPTIDASE IV-RELATED"/>
    <property type="match status" value="1"/>
</dbReference>
<dbReference type="GO" id="GO:0008236">
    <property type="term" value="F:serine-type peptidase activity"/>
    <property type="evidence" value="ECO:0007669"/>
    <property type="project" value="InterPro"/>
</dbReference>
<dbReference type="GO" id="GO:0006508">
    <property type="term" value="P:proteolysis"/>
    <property type="evidence" value="ECO:0007669"/>
    <property type="project" value="InterPro"/>
</dbReference>
<dbReference type="Pfam" id="PF00930">
    <property type="entry name" value="DPPIV_N"/>
    <property type="match status" value="1"/>
</dbReference>
<name>A0A6N9VQI1_STRMI</name>
<reference evidence="4 7" key="2">
    <citation type="submission" date="2024-01" db="EMBL/GenBank/DDBJ databases">
        <title>Metagenomic exploration of the rhizosphere soil microbial community and their significance in facilitating the development of wild simulated ginseng.</title>
        <authorList>
            <person name="Huang J."/>
        </authorList>
    </citation>
    <scope>NUCLEOTIDE SEQUENCE [LARGE SCALE GENOMIC DNA]</scope>
    <source>
        <strain evidence="4 7">WY141</strain>
    </source>
</reference>
<dbReference type="InterPro" id="IPR029058">
    <property type="entry name" value="AB_hydrolase_fold"/>
</dbReference>
<sequence length="722" mass="77951">MSLHNHRQETQSPGLEQELNAEATFPGQYARTGQFTLGVPRHFRIAPDGTRIAFLRTRSGSDRAGCLWVRDAESGAERVVADPVQLLGGGADRPPPAESAHRERTRESAAGITSFAADSAVRTAVFALSGRIFTADLASGRVREAPAAPGAVGPHLDPGGSRIAYAAGGALRVTSVRGTDEPLAEPEGPDVAWGSAEFVAAEEMGRTRGFWWSPDGQSLLTARVDTRQVAKWYLSDSAAPHRPPTRIAYPAAGTANAEVTLWRITLDGVRRRIHWDEAALPYLSAVHWSPHGPALLQVHSRDQRTLRVLSVAEDGATTVEAEETDPDWVAVVPGAPAWTTDGRLVRVAARRGAYRLLFDDRAVTPDGLQVRALLDVSDDVLFTASDDDPTQIHLHVCGPEGAVRRLTPHPGVHHAARSGSVLVTIARAPHRPGSVAEVRTEGRPTAVVADTAEVPVLLPDPRLLVVGARNLRCALLLPTGHRPQSGPLPVLLDPYGGPAAQRVLAARDTYLFSQWFAEQGFAVLVADGRGTPGRGPVWDRSIRFDEARMNVEDQVDALHATAERFPGLLDLERVAIRGWSHGGYLALLAVLRRPDVFHAAVAGAPVTDRRLYNTFYTERYLGHPDDRPDVYAANSPLTEAASLRRPLMLIHGLSDDNVVAAHTLRLSGALLAAGRPHTVLPLSAATHRTPHAMIEGVMRSQSHFLKQALAHRPKESITHVPQ</sequence>
<evidence type="ECO:0000259" key="3">
    <source>
        <dbReference type="Pfam" id="PF00930"/>
    </source>
</evidence>
<dbReference type="Proteomes" id="UP000471648">
    <property type="component" value="Unassembled WGS sequence"/>
</dbReference>
<gene>
    <name evidence="4" type="ORF">ABR748_12015</name>
    <name evidence="5" type="ORF">G3I39_41135</name>
</gene>
<evidence type="ECO:0000313" key="5">
    <source>
        <dbReference type="EMBL" id="NEB73419.1"/>
    </source>
</evidence>
<keyword evidence="7" id="KW-1185">Reference proteome</keyword>
<dbReference type="Pfam" id="PF07676">
    <property type="entry name" value="PD40"/>
    <property type="match status" value="1"/>
</dbReference>
<proteinExistence type="predicted"/>
<dbReference type="EMBL" id="JAAGME010001724">
    <property type="protein sequence ID" value="NEB73419.1"/>
    <property type="molecule type" value="Genomic_DNA"/>
</dbReference>
<feature type="domain" description="Peptidase S9 prolyl oligopeptidase catalytic" evidence="2">
    <location>
        <begin position="514"/>
        <end position="710"/>
    </location>
</feature>
<evidence type="ECO:0000313" key="6">
    <source>
        <dbReference type="Proteomes" id="UP000471648"/>
    </source>
</evidence>
<evidence type="ECO:0000313" key="4">
    <source>
        <dbReference type="EMBL" id="MER0424937.1"/>
    </source>
</evidence>
<feature type="region of interest" description="Disordered" evidence="1">
    <location>
        <begin position="86"/>
        <end position="106"/>
    </location>
</feature>
<dbReference type="InterPro" id="IPR050278">
    <property type="entry name" value="Serine_Prot_S9B/DPPIV"/>
</dbReference>
<dbReference type="EMBL" id="JBEJUE010000008">
    <property type="protein sequence ID" value="MER0424937.1"/>
    <property type="molecule type" value="Genomic_DNA"/>
</dbReference>
<dbReference type="SUPFAM" id="SSF82171">
    <property type="entry name" value="DPP6 N-terminal domain-like"/>
    <property type="match status" value="1"/>
</dbReference>
<dbReference type="Gene3D" id="3.40.50.1820">
    <property type="entry name" value="alpha/beta hydrolase"/>
    <property type="match status" value="1"/>
</dbReference>
<dbReference type="AlphaFoldDB" id="A0A6N9VQI1"/>
<dbReference type="SUPFAM" id="SSF53474">
    <property type="entry name" value="alpha/beta-Hydrolases"/>
    <property type="match status" value="1"/>
</dbReference>
<organism evidence="5 6">
    <name type="scientific">Streptomyces microflavus</name>
    <name type="common">Streptomyces lipmanii</name>
    <dbReference type="NCBI Taxonomy" id="1919"/>
    <lineage>
        <taxon>Bacteria</taxon>
        <taxon>Bacillati</taxon>
        <taxon>Actinomycetota</taxon>
        <taxon>Actinomycetes</taxon>
        <taxon>Kitasatosporales</taxon>
        <taxon>Streptomycetaceae</taxon>
        <taxon>Streptomyces</taxon>
    </lineage>
</organism>
<dbReference type="GO" id="GO:0008239">
    <property type="term" value="F:dipeptidyl-peptidase activity"/>
    <property type="evidence" value="ECO:0007669"/>
    <property type="project" value="TreeGrafter"/>
</dbReference>
<dbReference type="RefSeq" id="WP_164359338.1">
    <property type="nucleotide sequence ID" value="NZ_JAAGME010001724.1"/>
</dbReference>
<protein>
    <submittedName>
        <fullName evidence="4">Prolyl oligopeptidase family serine peptidase</fullName>
    </submittedName>
    <submittedName>
        <fullName evidence="5">S9 family peptidase</fullName>
    </submittedName>
</protein>